<dbReference type="AlphaFoldDB" id="A0A0A9DCN6"/>
<evidence type="ECO:0000313" key="1">
    <source>
        <dbReference type="EMBL" id="JAD84453.1"/>
    </source>
</evidence>
<organism evidence="1">
    <name type="scientific">Arundo donax</name>
    <name type="common">Giant reed</name>
    <name type="synonym">Donax arundinaceus</name>
    <dbReference type="NCBI Taxonomy" id="35708"/>
    <lineage>
        <taxon>Eukaryota</taxon>
        <taxon>Viridiplantae</taxon>
        <taxon>Streptophyta</taxon>
        <taxon>Embryophyta</taxon>
        <taxon>Tracheophyta</taxon>
        <taxon>Spermatophyta</taxon>
        <taxon>Magnoliopsida</taxon>
        <taxon>Liliopsida</taxon>
        <taxon>Poales</taxon>
        <taxon>Poaceae</taxon>
        <taxon>PACMAD clade</taxon>
        <taxon>Arundinoideae</taxon>
        <taxon>Arundineae</taxon>
        <taxon>Arundo</taxon>
    </lineage>
</organism>
<reference evidence="1" key="2">
    <citation type="journal article" date="2015" name="Data Brief">
        <title>Shoot transcriptome of the giant reed, Arundo donax.</title>
        <authorList>
            <person name="Barrero R.A."/>
            <person name="Guerrero F.D."/>
            <person name="Moolhuijzen P."/>
            <person name="Goolsby J.A."/>
            <person name="Tidwell J."/>
            <person name="Bellgard S.E."/>
            <person name="Bellgard M.I."/>
        </authorList>
    </citation>
    <scope>NUCLEOTIDE SEQUENCE</scope>
    <source>
        <tissue evidence="1">Shoot tissue taken approximately 20 cm above the soil surface</tissue>
    </source>
</reference>
<dbReference type="EMBL" id="GBRH01213442">
    <property type="protein sequence ID" value="JAD84453.1"/>
    <property type="molecule type" value="Transcribed_RNA"/>
</dbReference>
<proteinExistence type="predicted"/>
<reference evidence="1" key="1">
    <citation type="submission" date="2014-09" db="EMBL/GenBank/DDBJ databases">
        <authorList>
            <person name="Magalhaes I.L.F."/>
            <person name="Oliveira U."/>
            <person name="Santos F.R."/>
            <person name="Vidigal T.H.D.A."/>
            <person name="Brescovit A.D."/>
            <person name="Santos A.J."/>
        </authorList>
    </citation>
    <scope>NUCLEOTIDE SEQUENCE</scope>
    <source>
        <tissue evidence="1">Shoot tissue taken approximately 20 cm above the soil surface</tissue>
    </source>
</reference>
<protein>
    <submittedName>
        <fullName evidence="1">Uncharacterized protein</fullName>
    </submittedName>
</protein>
<accession>A0A0A9DCN6</accession>
<sequence length="69" mass="8572">MLFHKEWRPFSSPWQKPWLGLFLLLVQQEMWQTTWVKWPWPWESLELLRIFFVRLTTCGCRHYNSCKGS</sequence>
<name>A0A0A9DCN6_ARUDO</name>